<dbReference type="PANTHER" id="PTHR43477">
    <property type="entry name" value="DIHYDROANTICAPSIN 7-DEHYDROGENASE"/>
    <property type="match status" value="1"/>
</dbReference>
<protein>
    <submittedName>
        <fullName evidence="4">SDR family NAD(P)-dependent oxidoreductase</fullName>
    </submittedName>
</protein>
<dbReference type="EMBL" id="CP136920">
    <property type="protein sequence ID" value="WOO39851.1"/>
    <property type="molecule type" value="Genomic_DNA"/>
</dbReference>
<dbReference type="Gene3D" id="3.40.50.720">
    <property type="entry name" value="NAD(P)-binding Rossmann-like Domain"/>
    <property type="match status" value="1"/>
</dbReference>
<evidence type="ECO:0000256" key="1">
    <source>
        <dbReference type="ARBA" id="ARBA00006484"/>
    </source>
</evidence>
<accession>A0AAQ3L6A9</accession>
<keyword evidence="2" id="KW-0560">Oxidoreductase</keyword>
<dbReference type="Proteomes" id="UP001304300">
    <property type="component" value="Chromosome"/>
</dbReference>
<feature type="compositionally biased region" description="Basic residues" evidence="3">
    <location>
        <begin position="371"/>
        <end position="383"/>
    </location>
</feature>
<dbReference type="KEGG" id="puo:RZN69_14595"/>
<dbReference type="InterPro" id="IPR036291">
    <property type="entry name" value="NAD(P)-bd_dom_sf"/>
</dbReference>
<comment type="similarity">
    <text evidence="1">Belongs to the short-chain dehydrogenases/reductases (SDR) family.</text>
</comment>
<evidence type="ECO:0000313" key="4">
    <source>
        <dbReference type="EMBL" id="WOO39851.1"/>
    </source>
</evidence>
<sequence>MDVAVITGASAGSGLAISRRLVAMGMRVYGIDADYENCAWKHEDFIKVTCDVFRQDKLAMAWKEIVDRDPEVSVLVHAAHAKVPASLESAHPDDIHRALEARLIGPTLLMRYALPRIIRIRGTVLFLTTNTGNAIDYMVDGAIASLSSAAFAELRDTGVKICEIALQPNVEGEEADSRFTRIDFDVVGEAVESILRLPANNVVTRLVVRPQATREEPFKATAPLLRWGPDDIQLPPREKFPEEPDPIMTPPRERPLDAPPPGEYDDDDFEDEDDELDRLLEESRQRLKKQADRSRQSRGQRGDRNQRGGRNRRGSNQRSRDDNRRSDEEHKRDDDRRPSDEGEGRRDESQQSEQRPRDSQNQNPEGDNPNRRRRRRGRRRGGRRDRDDRCPDQRDDGADRQQSDRSSAIPTGESRRDDRSGKAGDESHSDGIRKQDRSDRHSDSQAEAPKEFSKKPQPTLNKAPKEKTAGLVTDTLTKEESSKPKKKAAKKAVKKVAKKAVKKTATKKAATKKAAKTVKKAAKKAVKKAAKKAVKKTVSKARKETSD</sequence>
<evidence type="ECO:0000313" key="5">
    <source>
        <dbReference type="Proteomes" id="UP001304300"/>
    </source>
</evidence>
<feature type="compositionally biased region" description="Basic and acidic residues" evidence="3">
    <location>
        <begin position="318"/>
        <end position="358"/>
    </location>
</feature>
<name>A0AAQ3L6A9_9BACT</name>
<dbReference type="RefSeq" id="WP_317831883.1">
    <property type="nucleotide sequence ID" value="NZ_CP136920.1"/>
</dbReference>
<feature type="compositionally biased region" description="Basic and acidic residues" evidence="3">
    <location>
        <begin position="413"/>
        <end position="454"/>
    </location>
</feature>
<feature type="compositionally biased region" description="Basic and acidic residues" evidence="3">
    <location>
        <begin position="277"/>
        <end position="306"/>
    </location>
</feature>
<feature type="compositionally biased region" description="Basic and acidic residues" evidence="3">
    <location>
        <begin position="384"/>
        <end position="403"/>
    </location>
</feature>
<gene>
    <name evidence="4" type="ORF">RZN69_14595</name>
</gene>
<keyword evidence="5" id="KW-1185">Reference proteome</keyword>
<reference evidence="4 5" key="1">
    <citation type="submission" date="2023-10" db="EMBL/GenBank/DDBJ databases">
        <title>Rubellicoccus peritrichatus gen. nov., sp. nov., isolated from an algae of coral reef tank.</title>
        <authorList>
            <person name="Luo J."/>
        </authorList>
    </citation>
    <scope>NUCLEOTIDE SEQUENCE [LARGE SCALE GENOMIC DNA]</scope>
    <source>
        <strain evidence="4 5">CR14</strain>
    </source>
</reference>
<organism evidence="4 5">
    <name type="scientific">Rubellicoccus peritrichatus</name>
    <dbReference type="NCBI Taxonomy" id="3080537"/>
    <lineage>
        <taxon>Bacteria</taxon>
        <taxon>Pseudomonadati</taxon>
        <taxon>Verrucomicrobiota</taxon>
        <taxon>Opitutia</taxon>
        <taxon>Puniceicoccales</taxon>
        <taxon>Cerasicoccaceae</taxon>
        <taxon>Rubellicoccus</taxon>
    </lineage>
</organism>
<dbReference type="Pfam" id="PF00106">
    <property type="entry name" value="adh_short"/>
    <property type="match status" value="1"/>
</dbReference>
<evidence type="ECO:0000256" key="3">
    <source>
        <dbReference type="SAM" id="MobiDB-lite"/>
    </source>
</evidence>
<feature type="region of interest" description="Disordered" evidence="3">
    <location>
        <begin position="220"/>
        <end position="547"/>
    </location>
</feature>
<dbReference type="AlphaFoldDB" id="A0AAQ3L6A9"/>
<feature type="compositionally biased region" description="Acidic residues" evidence="3">
    <location>
        <begin position="263"/>
        <end position="276"/>
    </location>
</feature>
<dbReference type="SUPFAM" id="SSF51735">
    <property type="entry name" value="NAD(P)-binding Rossmann-fold domains"/>
    <property type="match status" value="1"/>
</dbReference>
<dbReference type="InterPro" id="IPR051122">
    <property type="entry name" value="SDR_DHRS6-like"/>
</dbReference>
<feature type="compositionally biased region" description="Basic residues" evidence="3">
    <location>
        <begin position="484"/>
        <end position="540"/>
    </location>
</feature>
<dbReference type="PANTHER" id="PTHR43477:SF1">
    <property type="entry name" value="DIHYDROANTICAPSIN 7-DEHYDROGENASE"/>
    <property type="match status" value="1"/>
</dbReference>
<dbReference type="CDD" id="cd05233">
    <property type="entry name" value="SDR_c"/>
    <property type="match status" value="1"/>
</dbReference>
<dbReference type="InterPro" id="IPR002347">
    <property type="entry name" value="SDR_fam"/>
</dbReference>
<proteinExistence type="inferred from homology"/>
<evidence type="ECO:0000256" key="2">
    <source>
        <dbReference type="ARBA" id="ARBA00023002"/>
    </source>
</evidence>
<dbReference type="GO" id="GO:0016491">
    <property type="term" value="F:oxidoreductase activity"/>
    <property type="evidence" value="ECO:0007669"/>
    <property type="project" value="UniProtKB-KW"/>
</dbReference>